<dbReference type="PANTHER" id="PTHR47691:SF3">
    <property type="entry name" value="HTH-TYPE TRANSCRIPTIONAL REGULATOR RV0890C-RELATED"/>
    <property type="match status" value="1"/>
</dbReference>
<dbReference type="SMART" id="SM00028">
    <property type="entry name" value="TPR"/>
    <property type="match status" value="6"/>
</dbReference>
<dbReference type="EMBL" id="NMQU01000135">
    <property type="protein sequence ID" value="OXM43960.1"/>
    <property type="molecule type" value="Genomic_DNA"/>
</dbReference>
<dbReference type="GO" id="GO:0043531">
    <property type="term" value="F:ADP binding"/>
    <property type="evidence" value="ECO:0007669"/>
    <property type="project" value="InterPro"/>
</dbReference>
<evidence type="ECO:0000313" key="2">
    <source>
        <dbReference type="EMBL" id="OXM43960.1"/>
    </source>
</evidence>
<gene>
    <name evidence="2" type="ORF">CFP75_36295</name>
</gene>
<dbReference type="SUPFAM" id="SSF48452">
    <property type="entry name" value="TPR-like"/>
    <property type="match status" value="2"/>
</dbReference>
<dbReference type="InterPro" id="IPR011990">
    <property type="entry name" value="TPR-like_helical_dom_sf"/>
</dbReference>
<proteinExistence type="predicted"/>
<dbReference type="InterPro" id="IPR019734">
    <property type="entry name" value="TPR_rpt"/>
</dbReference>
<feature type="repeat" description="TPR" evidence="1">
    <location>
        <begin position="653"/>
        <end position="686"/>
    </location>
</feature>
<dbReference type="Gene3D" id="1.25.40.10">
    <property type="entry name" value="Tetratricopeptide repeat domain"/>
    <property type="match status" value="2"/>
</dbReference>
<dbReference type="Pfam" id="PF13424">
    <property type="entry name" value="TPR_12"/>
    <property type="match status" value="2"/>
</dbReference>
<dbReference type="Proteomes" id="UP000215563">
    <property type="component" value="Unassembled WGS sequence"/>
</dbReference>
<protein>
    <submittedName>
        <fullName evidence="2">Uncharacterized protein</fullName>
    </submittedName>
</protein>
<dbReference type="PRINTS" id="PR00364">
    <property type="entry name" value="DISEASERSIST"/>
</dbReference>
<keyword evidence="3" id="KW-1185">Reference proteome</keyword>
<dbReference type="SUPFAM" id="SSF52540">
    <property type="entry name" value="P-loop containing nucleoside triphosphate hydrolases"/>
    <property type="match status" value="1"/>
</dbReference>
<organism evidence="2 3">
    <name type="scientific">Amycolatopsis alba DSM 44262</name>
    <dbReference type="NCBI Taxonomy" id="1125972"/>
    <lineage>
        <taxon>Bacteria</taxon>
        <taxon>Bacillati</taxon>
        <taxon>Actinomycetota</taxon>
        <taxon>Actinomycetes</taxon>
        <taxon>Pseudonocardiales</taxon>
        <taxon>Pseudonocardiaceae</taxon>
        <taxon>Amycolatopsis</taxon>
    </lineage>
</organism>
<sequence length="747" mass="81900">MRGFVDRADELARLDLMLSQDEADAMVPALCVIVGTAGVGKTSLAVHWAHRVHDRFPDGQLYVNLRGYDPGSPVTPEEALDRFLRALDLPSAAIPVDVEASAALYRSRLAGRRMLIVLDNASSVGQVRPLLPGAAGCLVVVTSRNSMPGLVARDGARRLTLTMLPEPDAVSLIRRVVGDYRPADDSAELTELARLCARLPLALRIAAERAAGRPSMPLRELIRDLRDESVLWDALTAGDDDEADAVRAVFAWSYRALSADASRLSRLLGLHPGPEFGAAATAALAGLPVGVARRLLDHLVGVHLVEQPSTDRYQLHDLLRAYAIDQVRQHEDAAAIGAALRRLLLWYLRMADAALTAIMPAAWRFPVPADTEEAEPHGFSGYREAMRWFERERANLVAATRAGAEAAMPDIAWRLHATLSRIYANRNQFDDWRVTGTIALNAARHVADRAGEAEVLESLGKLHTQSRDVAQGITYHQAALAIRADLGDRAGEASSLNGIGLALLRDHKLVEAQSYFARTLALASTLDDRGWEAIATNNLANVSAELGRLEEAEQRIARALSLYRELGDRGREGEALRCASRIQRDSGRFLEAAQSMETALSIAHDFDNMPWEAWWLIEFGRVQMALEEFDHALESFNRAAALHRRLGDRSREAEAWNATGEAYRALGRYQEAVEFHRRSVDVHQRLGEQWQLALALGNLASALADTGAVTEANNCWGRAERSLEGFEDAAASRLRARARAASGTSDR</sequence>
<comment type="caution">
    <text evidence="2">The sequence shown here is derived from an EMBL/GenBank/DDBJ whole genome shotgun (WGS) entry which is preliminary data.</text>
</comment>
<reference evidence="2 3" key="1">
    <citation type="submission" date="2017-07" db="EMBL/GenBank/DDBJ databases">
        <title>Amycolatopsis alba DSM 44262 Genome sequencing and assembly.</title>
        <authorList>
            <person name="Kaur N."/>
            <person name="Mayilraj S."/>
        </authorList>
    </citation>
    <scope>NUCLEOTIDE SEQUENCE [LARGE SCALE GENOMIC DNA]</scope>
    <source>
        <strain evidence="2 3">DSM 44262</strain>
    </source>
</reference>
<keyword evidence="1" id="KW-0802">TPR repeat</keyword>
<evidence type="ECO:0000256" key="1">
    <source>
        <dbReference type="PROSITE-ProRule" id="PRU00339"/>
    </source>
</evidence>
<dbReference type="PROSITE" id="PS50005">
    <property type="entry name" value="TPR"/>
    <property type="match status" value="1"/>
</dbReference>
<evidence type="ECO:0000313" key="3">
    <source>
        <dbReference type="Proteomes" id="UP000215563"/>
    </source>
</evidence>
<accession>A0A229RBD4</accession>
<dbReference type="InterPro" id="IPR027417">
    <property type="entry name" value="P-loop_NTPase"/>
</dbReference>
<dbReference type="Gene3D" id="3.40.50.300">
    <property type="entry name" value="P-loop containing nucleotide triphosphate hydrolases"/>
    <property type="match status" value="1"/>
</dbReference>
<dbReference type="AlphaFoldDB" id="A0A229RBD4"/>
<name>A0A229RBD4_AMYAL</name>
<dbReference type="PANTHER" id="PTHR47691">
    <property type="entry name" value="REGULATOR-RELATED"/>
    <property type="match status" value="1"/>
</dbReference>